<evidence type="ECO:0000256" key="7">
    <source>
        <dbReference type="ARBA" id="ARBA00023033"/>
    </source>
</evidence>
<reference evidence="9 10" key="1">
    <citation type="submission" date="2017-01" db="EMBL/GenBank/DDBJ databases">
        <authorList>
            <consortium name="Urmite Genomes"/>
        </authorList>
    </citation>
    <scope>NUCLEOTIDE SEQUENCE [LARGE SCALE GENOMIC DNA]</scope>
    <source>
        <strain evidence="9 10">AB215</strain>
    </source>
</reference>
<comment type="cofactor">
    <cofactor evidence="1">
        <name>heme</name>
        <dbReference type="ChEBI" id="CHEBI:30413"/>
    </cofactor>
</comment>
<dbReference type="GO" id="GO:0036199">
    <property type="term" value="F:cholest-4-en-3-one 26-monooxygenase activity"/>
    <property type="evidence" value="ECO:0007669"/>
    <property type="project" value="TreeGrafter"/>
</dbReference>
<dbReference type="PRINTS" id="PR00359">
    <property type="entry name" value="BP450"/>
</dbReference>
<dbReference type="Gene3D" id="1.10.630.10">
    <property type="entry name" value="Cytochrome P450"/>
    <property type="match status" value="1"/>
</dbReference>
<evidence type="ECO:0000256" key="6">
    <source>
        <dbReference type="ARBA" id="ARBA00023004"/>
    </source>
</evidence>
<protein>
    <submittedName>
        <fullName evidence="9">Cytochrome P450</fullName>
    </submittedName>
</protein>
<dbReference type="Pfam" id="PF00067">
    <property type="entry name" value="p450"/>
    <property type="match status" value="1"/>
</dbReference>
<evidence type="ECO:0000313" key="9">
    <source>
        <dbReference type="EMBL" id="SPM42605.1"/>
    </source>
</evidence>
<dbReference type="SUPFAM" id="SSF48264">
    <property type="entry name" value="Cytochrome P450"/>
    <property type="match status" value="1"/>
</dbReference>
<dbReference type="PANTHER" id="PTHR46696:SF4">
    <property type="entry name" value="BIOTIN BIOSYNTHESIS CYTOCHROME P450"/>
    <property type="match status" value="1"/>
</dbReference>
<feature type="non-terminal residue" evidence="9">
    <location>
        <position position="1"/>
    </location>
</feature>
<evidence type="ECO:0000256" key="8">
    <source>
        <dbReference type="RuleBase" id="RU000461"/>
    </source>
</evidence>
<dbReference type="GO" id="GO:0005506">
    <property type="term" value="F:iron ion binding"/>
    <property type="evidence" value="ECO:0007669"/>
    <property type="project" value="InterPro"/>
</dbReference>
<evidence type="ECO:0000256" key="4">
    <source>
        <dbReference type="ARBA" id="ARBA00022723"/>
    </source>
</evidence>
<evidence type="ECO:0000256" key="1">
    <source>
        <dbReference type="ARBA" id="ARBA00001971"/>
    </source>
</evidence>
<gene>
    <name evidence="9" type="ORF">MNAB215_4825</name>
</gene>
<dbReference type="InterPro" id="IPR001128">
    <property type="entry name" value="Cyt_P450"/>
</dbReference>
<keyword evidence="10" id="KW-1185">Reference proteome</keyword>
<dbReference type="InterPro" id="IPR002397">
    <property type="entry name" value="Cyt_P450_B"/>
</dbReference>
<dbReference type="PROSITE" id="PS00086">
    <property type="entry name" value="CYTOCHROME_P450"/>
    <property type="match status" value="1"/>
</dbReference>
<evidence type="ECO:0000256" key="3">
    <source>
        <dbReference type="ARBA" id="ARBA00022617"/>
    </source>
</evidence>
<dbReference type="InterPro" id="IPR017972">
    <property type="entry name" value="Cyt_P450_CS"/>
</dbReference>
<dbReference type="GO" id="GO:0008395">
    <property type="term" value="F:steroid hydroxylase activity"/>
    <property type="evidence" value="ECO:0007669"/>
    <property type="project" value="TreeGrafter"/>
</dbReference>
<keyword evidence="3 8" id="KW-0349">Heme</keyword>
<sequence length="440" mass="48609">VRERLHWLAMHGFFRGAAAIGVRQGVLNARLVADPQVTANPVPFYDEVRARGPLVKSRVSYLAVDHALAGELLRSDDFRVLSMGSNLPGWLARLERRTRDDLLHPLRPPSLLAVEAPDHTRYRKSVSAVFTPRAVAGLRDRVEQTAIGLLDQLADESGVVDIVARYCSQLPVAIISDILGVPDQDRRRVLEFGELAAPSLDIGLPWRQYRSVQKGIAGFNLWLADHLRELRHNPSDSLMSQLIQRSESGSAETYLSDPELQAIAGLVLAAGFETTVNLLSNGIRMLLDNPEHLPTLRERPELWPNAVEEILRLDSPVQLTARVALKDVEAAGMRIERGELVVVYLAAANRDPIVFPDPHRFDIERPNAGKHLAFSGGRHFCLGAALARAEGEVGLRTFFEHFPDVRAAGAGSRRDTRVLRGWSTLPVALGRARSMAPVDL</sequence>
<dbReference type="PANTHER" id="PTHR46696">
    <property type="entry name" value="P450, PUTATIVE (EUROFUNG)-RELATED"/>
    <property type="match status" value="1"/>
</dbReference>
<comment type="similarity">
    <text evidence="2 8">Belongs to the cytochrome P450 family.</text>
</comment>
<dbReference type="EMBL" id="FUEZ01000004">
    <property type="protein sequence ID" value="SPM42605.1"/>
    <property type="molecule type" value="Genomic_DNA"/>
</dbReference>
<dbReference type="FunFam" id="1.10.630.10:FF:000018">
    <property type="entry name" value="Cytochrome P450 monooxygenase"/>
    <property type="match status" value="1"/>
</dbReference>
<dbReference type="PRINTS" id="PR00385">
    <property type="entry name" value="P450"/>
</dbReference>
<dbReference type="CDD" id="cd20625">
    <property type="entry name" value="CYP164-like"/>
    <property type="match status" value="1"/>
</dbReference>
<dbReference type="STRING" id="1841861.GCA_900157365_03145"/>
<dbReference type="Proteomes" id="UP000240424">
    <property type="component" value="Unassembled WGS sequence"/>
</dbReference>
<proteinExistence type="inferred from homology"/>
<evidence type="ECO:0000256" key="5">
    <source>
        <dbReference type="ARBA" id="ARBA00023002"/>
    </source>
</evidence>
<name>A0A2U3PFZ6_9MYCO</name>
<dbReference type="GO" id="GO:0020037">
    <property type="term" value="F:heme binding"/>
    <property type="evidence" value="ECO:0007669"/>
    <property type="project" value="InterPro"/>
</dbReference>
<evidence type="ECO:0000313" key="10">
    <source>
        <dbReference type="Proteomes" id="UP000240424"/>
    </source>
</evidence>
<dbReference type="InterPro" id="IPR036396">
    <property type="entry name" value="Cyt_P450_sf"/>
</dbReference>
<dbReference type="AlphaFoldDB" id="A0A2U3PFZ6"/>
<accession>A0A2U3PFZ6</accession>
<keyword evidence="6 8" id="KW-0408">Iron</keyword>
<dbReference type="GO" id="GO:0006707">
    <property type="term" value="P:cholesterol catabolic process"/>
    <property type="evidence" value="ECO:0007669"/>
    <property type="project" value="TreeGrafter"/>
</dbReference>
<organism evidence="9 10">
    <name type="scientific">Mycobacterium numidiamassiliense</name>
    <dbReference type="NCBI Taxonomy" id="1841861"/>
    <lineage>
        <taxon>Bacteria</taxon>
        <taxon>Bacillati</taxon>
        <taxon>Actinomycetota</taxon>
        <taxon>Actinomycetes</taxon>
        <taxon>Mycobacteriales</taxon>
        <taxon>Mycobacteriaceae</taxon>
        <taxon>Mycobacterium</taxon>
    </lineage>
</organism>
<keyword evidence="7 8" id="KW-0503">Monooxygenase</keyword>
<evidence type="ECO:0000256" key="2">
    <source>
        <dbReference type="ARBA" id="ARBA00010617"/>
    </source>
</evidence>
<keyword evidence="5 8" id="KW-0560">Oxidoreductase</keyword>
<keyword evidence="4 8" id="KW-0479">Metal-binding</keyword>